<reference evidence="1" key="3">
    <citation type="submission" date="2010-09" db="EMBL/GenBank/DDBJ databases">
        <title>Annotation of Gaeumannomyces graminis var. tritici R3-111a-1.</title>
        <authorList>
            <consortium name="The Broad Institute Genome Sequencing Platform"/>
            <person name="Ma L.-J."/>
            <person name="Dead R."/>
            <person name="Young S.K."/>
            <person name="Zeng Q."/>
            <person name="Gargeya S."/>
            <person name="Fitzgerald M."/>
            <person name="Haas B."/>
            <person name="Abouelleil A."/>
            <person name="Alvarado L."/>
            <person name="Arachchi H.M."/>
            <person name="Berlin A."/>
            <person name="Brown A."/>
            <person name="Chapman S.B."/>
            <person name="Chen Z."/>
            <person name="Dunbar C."/>
            <person name="Freedman E."/>
            <person name="Gearin G."/>
            <person name="Gellesch M."/>
            <person name="Goldberg J."/>
            <person name="Griggs A."/>
            <person name="Gujja S."/>
            <person name="Heiman D."/>
            <person name="Howarth C."/>
            <person name="Larson L."/>
            <person name="Lui A."/>
            <person name="MacDonald P.J.P."/>
            <person name="Mehta T."/>
            <person name="Montmayeur A."/>
            <person name="Murphy C."/>
            <person name="Neiman D."/>
            <person name="Pearson M."/>
            <person name="Priest M."/>
            <person name="Roberts A."/>
            <person name="Saif S."/>
            <person name="Shea T."/>
            <person name="Shenoy N."/>
            <person name="Sisk P."/>
            <person name="Stolte C."/>
            <person name="Sykes S."/>
            <person name="Yandava C."/>
            <person name="Wortman J."/>
            <person name="Nusbaum C."/>
            <person name="Birren B."/>
        </authorList>
    </citation>
    <scope>NUCLEOTIDE SEQUENCE</scope>
    <source>
        <strain evidence="1">R3-111a-1</strain>
    </source>
</reference>
<dbReference type="HOGENOM" id="CLU_2606168_0_0_1"/>
<dbReference type="EMBL" id="GL385396">
    <property type="protein sequence ID" value="EJT78037.1"/>
    <property type="molecule type" value="Genomic_DNA"/>
</dbReference>
<accession>J3NPD2</accession>
<evidence type="ECO:0000313" key="3">
    <source>
        <dbReference type="Proteomes" id="UP000006039"/>
    </source>
</evidence>
<name>J3NPD2_GAET3</name>
<dbReference type="EnsemblFungi" id="EJT78037">
    <property type="protein sequence ID" value="EJT78037"/>
    <property type="gene ID" value="GGTG_03140"/>
</dbReference>
<dbReference type="GeneID" id="20343598"/>
<keyword evidence="3" id="KW-1185">Reference proteome</keyword>
<evidence type="ECO:0000313" key="1">
    <source>
        <dbReference type="EMBL" id="EJT78037.1"/>
    </source>
</evidence>
<dbReference type="Proteomes" id="UP000006039">
    <property type="component" value="Unassembled WGS sequence"/>
</dbReference>
<dbReference type="AlphaFoldDB" id="J3NPD2"/>
<proteinExistence type="predicted"/>
<sequence length="79" mass="8327">MSKVVTTRGGGQTEARASMQARGIYSGGMQRRLCSGESPSTKFQTRHLALALGFGRLKALLCNSSPTCTTRRAHGGQAA</sequence>
<reference evidence="1" key="2">
    <citation type="submission" date="2010-07" db="EMBL/GenBank/DDBJ databases">
        <authorList>
            <consortium name="The Broad Institute Genome Sequencing Platform"/>
            <consortium name="Broad Institute Genome Sequencing Center for Infectious Disease"/>
            <person name="Ma L.-J."/>
            <person name="Dead R."/>
            <person name="Young S."/>
            <person name="Zeng Q."/>
            <person name="Koehrsen M."/>
            <person name="Alvarado L."/>
            <person name="Berlin A."/>
            <person name="Chapman S.B."/>
            <person name="Chen Z."/>
            <person name="Freedman E."/>
            <person name="Gellesch M."/>
            <person name="Goldberg J."/>
            <person name="Griggs A."/>
            <person name="Gujja S."/>
            <person name="Heilman E.R."/>
            <person name="Heiman D."/>
            <person name="Hepburn T."/>
            <person name="Howarth C."/>
            <person name="Jen D."/>
            <person name="Larson L."/>
            <person name="Mehta T."/>
            <person name="Neiman D."/>
            <person name="Pearson M."/>
            <person name="Roberts A."/>
            <person name="Saif S."/>
            <person name="Shea T."/>
            <person name="Shenoy N."/>
            <person name="Sisk P."/>
            <person name="Stolte C."/>
            <person name="Sykes S."/>
            <person name="Walk T."/>
            <person name="White J."/>
            <person name="Yandava C."/>
            <person name="Haas B."/>
            <person name="Nusbaum C."/>
            <person name="Birren B."/>
        </authorList>
    </citation>
    <scope>NUCLEOTIDE SEQUENCE</scope>
    <source>
        <strain evidence="1">R3-111a-1</strain>
    </source>
</reference>
<reference evidence="2" key="5">
    <citation type="submission" date="2018-04" db="UniProtKB">
        <authorList>
            <consortium name="EnsemblFungi"/>
        </authorList>
    </citation>
    <scope>IDENTIFICATION</scope>
    <source>
        <strain evidence="2">R3-111a-1</strain>
    </source>
</reference>
<protein>
    <submittedName>
        <fullName evidence="1 2">Uncharacterized protein</fullName>
    </submittedName>
</protein>
<dbReference type="RefSeq" id="XP_009219182.1">
    <property type="nucleotide sequence ID" value="XM_009220918.1"/>
</dbReference>
<reference evidence="3" key="1">
    <citation type="submission" date="2010-07" db="EMBL/GenBank/DDBJ databases">
        <title>The genome sequence of Gaeumannomyces graminis var. tritici strain R3-111a-1.</title>
        <authorList>
            <consortium name="The Broad Institute Genome Sequencing Platform"/>
            <person name="Ma L.-J."/>
            <person name="Dead R."/>
            <person name="Young S."/>
            <person name="Zeng Q."/>
            <person name="Koehrsen M."/>
            <person name="Alvarado L."/>
            <person name="Berlin A."/>
            <person name="Chapman S.B."/>
            <person name="Chen Z."/>
            <person name="Freedman E."/>
            <person name="Gellesch M."/>
            <person name="Goldberg J."/>
            <person name="Griggs A."/>
            <person name="Gujja S."/>
            <person name="Heilman E.R."/>
            <person name="Heiman D."/>
            <person name="Hepburn T."/>
            <person name="Howarth C."/>
            <person name="Jen D."/>
            <person name="Larson L."/>
            <person name="Mehta T."/>
            <person name="Neiman D."/>
            <person name="Pearson M."/>
            <person name="Roberts A."/>
            <person name="Saif S."/>
            <person name="Shea T."/>
            <person name="Shenoy N."/>
            <person name="Sisk P."/>
            <person name="Stolte C."/>
            <person name="Sykes S."/>
            <person name="Walk T."/>
            <person name="White J."/>
            <person name="Yandava C."/>
            <person name="Haas B."/>
            <person name="Nusbaum C."/>
            <person name="Birren B."/>
        </authorList>
    </citation>
    <scope>NUCLEOTIDE SEQUENCE [LARGE SCALE GENOMIC DNA]</scope>
    <source>
        <strain evidence="3">R3-111a-1</strain>
    </source>
</reference>
<reference evidence="2" key="4">
    <citation type="journal article" date="2015" name="G3 (Bethesda)">
        <title>Genome sequences of three phytopathogenic species of the Magnaporthaceae family of fungi.</title>
        <authorList>
            <person name="Okagaki L.H."/>
            <person name="Nunes C.C."/>
            <person name="Sailsbery J."/>
            <person name="Clay B."/>
            <person name="Brown D."/>
            <person name="John T."/>
            <person name="Oh Y."/>
            <person name="Young N."/>
            <person name="Fitzgerald M."/>
            <person name="Haas B.J."/>
            <person name="Zeng Q."/>
            <person name="Young S."/>
            <person name="Adiconis X."/>
            <person name="Fan L."/>
            <person name="Levin J.Z."/>
            <person name="Mitchell T.K."/>
            <person name="Okubara P.A."/>
            <person name="Farman M.L."/>
            <person name="Kohn L.M."/>
            <person name="Birren B."/>
            <person name="Ma L.-J."/>
            <person name="Dean R.A."/>
        </authorList>
    </citation>
    <scope>NUCLEOTIDE SEQUENCE</scope>
    <source>
        <strain evidence="2">R3-111a-1</strain>
    </source>
</reference>
<gene>
    <name evidence="2" type="primary">20343598</name>
    <name evidence="1" type="ORF">GGTG_03140</name>
</gene>
<organism evidence="1">
    <name type="scientific">Gaeumannomyces tritici (strain R3-111a-1)</name>
    <name type="common">Wheat and barley take-all root rot fungus</name>
    <name type="synonym">Gaeumannomyces graminis var. tritici</name>
    <dbReference type="NCBI Taxonomy" id="644352"/>
    <lineage>
        <taxon>Eukaryota</taxon>
        <taxon>Fungi</taxon>
        <taxon>Dikarya</taxon>
        <taxon>Ascomycota</taxon>
        <taxon>Pezizomycotina</taxon>
        <taxon>Sordariomycetes</taxon>
        <taxon>Sordariomycetidae</taxon>
        <taxon>Magnaporthales</taxon>
        <taxon>Magnaporthaceae</taxon>
        <taxon>Gaeumannomyces</taxon>
    </lineage>
</organism>
<dbReference type="VEuPathDB" id="FungiDB:GGTG_03140"/>
<evidence type="ECO:0000313" key="2">
    <source>
        <dbReference type="EnsemblFungi" id="EJT78037"/>
    </source>
</evidence>